<name>A0ABQ7JA56_9APIC</name>
<dbReference type="GO" id="GO:0016740">
    <property type="term" value="F:transferase activity"/>
    <property type="evidence" value="ECO:0007669"/>
    <property type="project" value="UniProtKB-KW"/>
</dbReference>
<evidence type="ECO:0000313" key="15">
    <source>
        <dbReference type="Proteomes" id="UP000823046"/>
    </source>
</evidence>
<reference evidence="14 15" key="1">
    <citation type="journal article" date="2020" name="bioRxiv">
        <title>Metabolic contributions of an alphaproteobacterial endosymbiont in the apicomplexan Cardiosporidium cionae.</title>
        <authorList>
            <person name="Hunter E.S."/>
            <person name="Paight C.J."/>
            <person name="Lane C.E."/>
        </authorList>
    </citation>
    <scope>NUCLEOTIDE SEQUENCE [LARGE SCALE GENOMIC DNA]</scope>
    <source>
        <strain evidence="14">ESH_2018</strain>
    </source>
</reference>
<keyword evidence="8" id="KW-0677">Repeat</keyword>
<evidence type="ECO:0000256" key="3">
    <source>
        <dbReference type="ARBA" id="ARBA00005386"/>
    </source>
</evidence>
<evidence type="ECO:0000256" key="2">
    <source>
        <dbReference type="ARBA" id="ARBA00004922"/>
    </source>
</evidence>
<dbReference type="Pfam" id="PF00515">
    <property type="entry name" value="TPR_1"/>
    <property type="match status" value="2"/>
</dbReference>
<proteinExistence type="inferred from homology"/>
<dbReference type="PANTHER" id="PTHR44835">
    <property type="entry name" value="UDP-N-ACETYLGLUCOSAMINE--PEPTIDE N-ACETYLGLUCOSAMINYLTRANSFERASE SPINDLY-RELATED"/>
    <property type="match status" value="1"/>
</dbReference>
<feature type="domain" description="O-GlcNAc transferase C-terminal" evidence="13">
    <location>
        <begin position="409"/>
        <end position="589"/>
    </location>
</feature>
<dbReference type="PROSITE" id="PS50005">
    <property type="entry name" value="TPR"/>
    <property type="match status" value="5"/>
</dbReference>
<dbReference type="EMBL" id="JADAQX010000281">
    <property type="protein sequence ID" value="KAF8820869.1"/>
    <property type="molecule type" value="Genomic_DNA"/>
</dbReference>
<dbReference type="Pfam" id="PF13844">
    <property type="entry name" value="Glyco_transf_41"/>
    <property type="match status" value="2"/>
</dbReference>
<keyword evidence="7 14" id="KW-0808">Transferase</keyword>
<dbReference type="InterPro" id="IPR006597">
    <property type="entry name" value="Sel1-like"/>
</dbReference>
<dbReference type="Gene3D" id="1.25.40.10">
    <property type="entry name" value="Tetratricopeptide repeat domain"/>
    <property type="match status" value="3"/>
</dbReference>
<dbReference type="SMART" id="SM00671">
    <property type="entry name" value="SEL1"/>
    <property type="match status" value="3"/>
</dbReference>
<sequence>MYYERALQLNPNFEMSKGNLAVALTDLGTQVKLRGNVKEGIRLYKKALVYNPHYGDTFYNLGVAYGEQFKYDKALVYYQLAVSFNPRCAEAYNNLGVIYKDKENLDKAIYFYNKALEVNPRFAQTLNNIGVIYTVVGKMTEAHDFTKRALEVNPNYAEAYNNLGVLYRDQGDVVLAIQAYEKSIAIDRNARNALQNRLLALNYLDGIPPSTIFCTSKEWGELFTSSRTPYTSWKCDKNLHRPIVVGYIGPDFFTHSVSYFIHAPLMHHNPCKVQVIVYANVIKEDEKTQVFKKLVPQWKSIVGMSDRAAAALIHSDKVDILVELAGHTANNRLDVLAWKPAPIQITWIGYPNTTGLPTIDYRISDGRVDECRSNQRTTEELIRLPDCFLCYTPVPEAPMVSLPPSAENEFVTFGSFNNLAKIGPQVIRLWGHILRSVPNSRLLVKARPFANTAVKKNFFNFFEKEGISSDRLDLMGLVPACADHLKTYALLDIALDTFPYAGTTTTCESLLMGVPVVTLKGDSNHAHNVGVSLLTTIGHPELIAENEEIYIEKALKLAIDSKRLAFYRTNLRKDMLSSPLGDGERFTYNLEEAYANVWKKWVSTSA</sequence>
<keyword evidence="10" id="KW-0939">Gibberellin signaling pathway</keyword>
<dbReference type="PANTHER" id="PTHR44835:SF1">
    <property type="entry name" value="PROTEIN O-GLCNAC TRANSFERASE"/>
    <property type="match status" value="1"/>
</dbReference>
<feature type="repeat" description="TPR" evidence="12">
    <location>
        <begin position="157"/>
        <end position="190"/>
    </location>
</feature>
<dbReference type="InterPro" id="IPR029489">
    <property type="entry name" value="OGT/SEC/SPY_C"/>
</dbReference>
<feature type="non-terminal residue" evidence="14">
    <location>
        <position position="606"/>
    </location>
</feature>
<dbReference type="Gene3D" id="3.40.50.2000">
    <property type="entry name" value="Glycogen Phosphorylase B"/>
    <property type="match status" value="1"/>
</dbReference>
<evidence type="ECO:0000256" key="9">
    <source>
        <dbReference type="ARBA" id="ARBA00022803"/>
    </source>
</evidence>
<keyword evidence="6" id="KW-0328">Glycosyltransferase</keyword>
<comment type="similarity">
    <text evidence="3">Belongs to the glycosyltransferase 41 family. O-GlcNAc transferase subfamily.</text>
</comment>
<dbReference type="InterPro" id="IPR051939">
    <property type="entry name" value="Glycosyltr_41/O-GlcNAc_trsf"/>
</dbReference>
<dbReference type="PROSITE" id="PS50293">
    <property type="entry name" value="TPR_REGION"/>
    <property type="match status" value="3"/>
</dbReference>
<dbReference type="Pfam" id="PF13424">
    <property type="entry name" value="TPR_12"/>
    <property type="match status" value="1"/>
</dbReference>
<comment type="pathway">
    <text evidence="2">Protein modification; protein glycosylation.</text>
</comment>
<evidence type="ECO:0000256" key="6">
    <source>
        <dbReference type="ARBA" id="ARBA00022676"/>
    </source>
</evidence>
<organism evidence="14 15">
    <name type="scientific">Cardiosporidium cionae</name>
    <dbReference type="NCBI Taxonomy" id="476202"/>
    <lineage>
        <taxon>Eukaryota</taxon>
        <taxon>Sar</taxon>
        <taxon>Alveolata</taxon>
        <taxon>Apicomplexa</taxon>
        <taxon>Aconoidasida</taxon>
        <taxon>Nephromycida</taxon>
        <taxon>Cardiosporidium</taxon>
    </lineage>
</organism>
<feature type="repeat" description="TPR" evidence="12">
    <location>
        <begin position="89"/>
        <end position="122"/>
    </location>
</feature>
<comment type="subcellular location">
    <subcellularLocation>
        <location evidence="1">Nucleus</location>
    </subcellularLocation>
</comment>
<keyword evidence="9 12" id="KW-0802">TPR repeat</keyword>
<evidence type="ECO:0000256" key="7">
    <source>
        <dbReference type="ARBA" id="ARBA00022679"/>
    </source>
</evidence>
<feature type="repeat" description="TPR" evidence="12">
    <location>
        <begin position="55"/>
        <end position="88"/>
    </location>
</feature>
<evidence type="ECO:0000256" key="10">
    <source>
        <dbReference type="ARBA" id="ARBA00022941"/>
    </source>
</evidence>
<gene>
    <name evidence="14" type="ORF">IE077_002725</name>
</gene>
<dbReference type="Gene3D" id="3.40.50.11380">
    <property type="match status" value="1"/>
</dbReference>
<comment type="caution">
    <text evidence="14">The sequence shown here is derived from an EMBL/GenBank/DDBJ whole genome shotgun (WGS) entry which is preliminary data.</text>
</comment>
<feature type="repeat" description="TPR" evidence="12">
    <location>
        <begin position="21"/>
        <end position="54"/>
    </location>
</feature>
<evidence type="ECO:0000256" key="8">
    <source>
        <dbReference type="ARBA" id="ARBA00022737"/>
    </source>
</evidence>
<keyword evidence="11" id="KW-0539">Nucleus</keyword>
<evidence type="ECO:0000256" key="11">
    <source>
        <dbReference type="ARBA" id="ARBA00023242"/>
    </source>
</evidence>
<dbReference type="EC" id="2.4.1.255" evidence="4"/>
<feature type="repeat" description="TPR" evidence="12">
    <location>
        <begin position="123"/>
        <end position="156"/>
    </location>
</feature>
<evidence type="ECO:0000313" key="14">
    <source>
        <dbReference type="EMBL" id="KAF8820869.1"/>
    </source>
</evidence>
<feature type="domain" description="O-GlcNAc transferase C-terminal" evidence="13">
    <location>
        <begin position="230"/>
        <end position="389"/>
    </location>
</feature>
<dbReference type="InterPro" id="IPR011990">
    <property type="entry name" value="TPR-like_helical_dom_sf"/>
</dbReference>
<protein>
    <recommendedName>
        <fullName evidence="5">Probable UDP-N-acetylglucosamine--peptide N-acetylglucosaminyltransferase SPINDLY</fullName>
        <ecNumber evidence="4">2.4.1.255</ecNumber>
    </recommendedName>
</protein>
<dbReference type="SUPFAM" id="SSF48452">
    <property type="entry name" value="TPR-like"/>
    <property type="match status" value="2"/>
</dbReference>
<evidence type="ECO:0000259" key="13">
    <source>
        <dbReference type="Pfam" id="PF13844"/>
    </source>
</evidence>
<dbReference type="InterPro" id="IPR019734">
    <property type="entry name" value="TPR_rpt"/>
</dbReference>
<evidence type="ECO:0000256" key="5">
    <source>
        <dbReference type="ARBA" id="ARBA00019143"/>
    </source>
</evidence>
<dbReference type="SMART" id="SM00028">
    <property type="entry name" value="TPR"/>
    <property type="match status" value="5"/>
</dbReference>
<evidence type="ECO:0000256" key="12">
    <source>
        <dbReference type="PROSITE-ProRule" id="PRU00339"/>
    </source>
</evidence>
<accession>A0ABQ7JA56</accession>
<evidence type="ECO:0000256" key="4">
    <source>
        <dbReference type="ARBA" id="ARBA00011970"/>
    </source>
</evidence>
<keyword evidence="15" id="KW-1185">Reference proteome</keyword>
<evidence type="ECO:0000256" key="1">
    <source>
        <dbReference type="ARBA" id="ARBA00004123"/>
    </source>
</evidence>
<dbReference type="Proteomes" id="UP000823046">
    <property type="component" value="Unassembled WGS sequence"/>
</dbReference>